<dbReference type="CDD" id="cd00090">
    <property type="entry name" value="HTH_ARSR"/>
    <property type="match status" value="1"/>
</dbReference>
<dbReference type="PROSITE" id="PS50956">
    <property type="entry name" value="HTH_ASNC_2"/>
    <property type="match status" value="1"/>
</dbReference>
<evidence type="ECO:0000256" key="1">
    <source>
        <dbReference type="ARBA" id="ARBA00023015"/>
    </source>
</evidence>
<proteinExistence type="predicted"/>
<protein>
    <submittedName>
        <fullName evidence="5">DNA-binding transcriptional regulator, Lrp family</fullName>
    </submittedName>
</protein>
<dbReference type="InterPro" id="IPR011008">
    <property type="entry name" value="Dimeric_a/b-barrel"/>
</dbReference>
<organism evidence="5 6">
    <name type="scientific">Haloarchaeobius iranensis</name>
    <dbReference type="NCBI Taxonomy" id="996166"/>
    <lineage>
        <taxon>Archaea</taxon>
        <taxon>Methanobacteriati</taxon>
        <taxon>Methanobacteriota</taxon>
        <taxon>Stenosarchaea group</taxon>
        <taxon>Halobacteria</taxon>
        <taxon>Halobacteriales</taxon>
        <taxon>Halorubellaceae</taxon>
        <taxon>Haloarchaeobius</taxon>
    </lineage>
</organism>
<feature type="domain" description="HTH asnC-type" evidence="4">
    <location>
        <begin position="3"/>
        <end position="64"/>
    </location>
</feature>
<dbReference type="STRING" id="996166.SAMN05192554_10644"/>
<gene>
    <name evidence="5" type="ORF">SAMN05192554_10644</name>
</gene>
<dbReference type="OrthoDB" id="6995at2157"/>
<dbReference type="SUPFAM" id="SSF46785">
    <property type="entry name" value="Winged helix' DNA-binding domain"/>
    <property type="match status" value="1"/>
</dbReference>
<dbReference type="PANTHER" id="PTHR30154">
    <property type="entry name" value="LEUCINE-RESPONSIVE REGULATORY PROTEIN"/>
    <property type="match status" value="1"/>
</dbReference>
<dbReference type="SMART" id="SM00344">
    <property type="entry name" value="HTH_ASNC"/>
    <property type="match status" value="1"/>
</dbReference>
<dbReference type="InterPro" id="IPR019887">
    <property type="entry name" value="Tscrpt_reg_AsnC/Lrp_C"/>
</dbReference>
<keyword evidence="6" id="KW-1185">Reference proteome</keyword>
<dbReference type="GO" id="GO:0005829">
    <property type="term" value="C:cytosol"/>
    <property type="evidence" value="ECO:0007669"/>
    <property type="project" value="TreeGrafter"/>
</dbReference>
<dbReference type="PANTHER" id="PTHR30154:SF34">
    <property type="entry name" value="TRANSCRIPTIONAL REGULATOR AZLB"/>
    <property type="match status" value="1"/>
</dbReference>
<keyword evidence="2 5" id="KW-0238">DNA-binding</keyword>
<dbReference type="Proteomes" id="UP000199370">
    <property type="component" value="Unassembled WGS sequence"/>
</dbReference>
<dbReference type="InterPro" id="IPR019888">
    <property type="entry name" value="Tscrpt_reg_AsnC-like"/>
</dbReference>
<keyword evidence="1" id="KW-0805">Transcription regulation</keyword>
<name>A0A1G9VCR1_9EURY</name>
<keyword evidence="3" id="KW-0804">Transcription</keyword>
<evidence type="ECO:0000259" key="4">
    <source>
        <dbReference type="PROSITE" id="PS50956"/>
    </source>
</evidence>
<dbReference type="InterPro" id="IPR011991">
    <property type="entry name" value="ArsR-like_HTH"/>
</dbReference>
<dbReference type="InterPro" id="IPR000485">
    <property type="entry name" value="AsnC-type_HTH_dom"/>
</dbReference>
<dbReference type="InterPro" id="IPR053535">
    <property type="entry name" value="HTH_trans_regulator_Lrp"/>
</dbReference>
<dbReference type="Gene3D" id="1.10.10.10">
    <property type="entry name" value="Winged helix-like DNA-binding domain superfamily/Winged helix DNA-binding domain"/>
    <property type="match status" value="1"/>
</dbReference>
<dbReference type="Gene3D" id="3.30.70.920">
    <property type="match status" value="1"/>
</dbReference>
<dbReference type="NCBIfam" id="NF041396">
    <property type="entry name" value="TranRegLrp_Halo"/>
    <property type="match status" value="1"/>
</dbReference>
<sequence>MTYENLDAKLVNALLDNGDASLRSLAEQLDVSVTTVSNHVSALEDEGVIRGYTPKVDYDLLGYDVTAILQLKVEGSALPDITDRLRTEKQMVSVYEVTGDYDVIAIGKFTDTDGMNEQIKRLLTDPEINESNTSVVLNSVCENEQFSLEVDD</sequence>
<accession>A0A1G9VCR1</accession>
<dbReference type="SUPFAM" id="SSF54909">
    <property type="entry name" value="Dimeric alpha+beta barrel"/>
    <property type="match status" value="1"/>
</dbReference>
<evidence type="ECO:0000313" key="5">
    <source>
        <dbReference type="EMBL" id="SDM70058.1"/>
    </source>
</evidence>
<dbReference type="InterPro" id="IPR036390">
    <property type="entry name" value="WH_DNA-bd_sf"/>
</dbReference>
<evidence type="ECO:0000313" key="6">
    <source>
        <dbReference type="Proteomes" id="UP000199370"/>
    </source>
</evidence>
<reference evidence="5 6" key="1">
    <citation type="submission" date="2016-10" db="EMBL/GenBank/DDBJ databases">
        <authorList>
            <person name="de Groot N.N."/>
        </authorList>
    </citation>
    <scope>NUCLEOTIDE SEQUENCE [LARGE SCALE GENOMIC DNA]</scope>
    <source>
        <strain evidence="6">EB21,IBRC-M 10013,KCTC 4048</strain>
    </source>
</reference>
<dbReference type="EMBL" id="FNIA01000006">
    <property type="protein sequence ID" value="SDM70058.1"/>
    <property type="molecule type" value="Genomic_DNA"/>
</dbReference>
<evidence type="ECO:0000256" key="3">
    <source>
        <dbReference type="ARBA" id="ARBA00023163"/>
    </source>
</evidence>
<evidence type="ECO:0000256" key="2">
    <source>
        <dbReference type="ARBA" id="ARBA00023125"/>
    </source>
</evidence>
<dbReference type="GO" id="GO:0043565">
    <property type="term" value="F:sequence-specific DNA binding"/>
    <property type="evidence" value="ECO:0007669"/>
    <property type="project" value="InterPro"/>
</dbReference>
<dbReference type="Pfam" id="PF01037">
    <property type="entry name" value="AsnC_trans_reg"/>
    <property type="match status" value="1"/>
</dbReference>
<dbReference type="RefSeq" id="WP_089732250.1">
    <property type="nucleotide sequence ID" value="NZ_FNIA01000006.1"/>
</dbReference>
<dbReference type="GO" id="GO:0043200">
    <property type="term" value="P:response to amino acid"/>
    <property type="evidence" value="ECO:0007669"/>
    <property type="project" value="TreeGrafter"/>
</dbReference>
<dbReference type="AlphaFoldDB" id="A0A1G9VCR1"/>
<dbReference type="InterPro" id="IPR036388">
    <property type="entry name" value="WH-like_DNA-bd_sf"/>
</dbReference>
<dbReference type="Pfam" id="PF13412">
    <property type="entry name" value="HTH_24"/>
    <property type="match status" value="1"/>
</dbReference>